<protein>
    <submittedName>
        <fullName evidence="2">Type II toxin-antitoxin system VapB family antitoxin</fullName>
    </submittedName>
</protein>
<name>A0ABW2APN4_9MICO</name>
<evidence type="ECO:0000313" key="2">
    <source>
        <dbReference type="EMBL" id="MFC6712987.1"/>
    </source>
</evidence>
<organism evidence="2 3">
    <name type="scientific">Branchiibius cervicis</name>
    <dbReference type="NCBI Taxonomy" id="908252"/>
    <lineage>
        <taxon>Bacteria</taxon>
        <taxon>Bacillati</taxon>
        <taxon>Actinomycetota</taxon>
        <taxon>Actinomycetes</taxon>
        <taxon>Micrococcales</taxon>
        <taxon>Dermacoccaceae</taxon>
        <taxon>Branchiibius</taxon>
    </lineage>
</organism>
<dbReference type="Pfam" id="PF09957">
    <property type="entry name" value="VapB_antitoxin"/>
    <property type="match status" value="1"/>
</dbReference>
<feature type="region of interest" description="Disordered" evidence="1">
    <location>
        <begin position="46"/>
        <end position="65"/>
    </location>
</feature>
<dbReference type="EMBL" id="JBHSWJ010000002">
    <property type="protein sequence ID" value="MFC6712987.1"/>
    <property type="molecule type" value="Genomic_DNA"/>
</dbReference>
<proteinExistence type="predicted"/>
<dbReference type="InterPro" id="IPR019239">
    <property type="entry name" value="VapB_antitoxin"/>
</dbReference>
<reference evidence="3" key="1">
    <citation type="journal article" date="2019" name="Int. J. Syst. Evol. Microbiol.">
        <title>The Global Catalogue of Microorganisms (GCM) 10K type strain sequencing project: providing services to taxonomists for standard genome sequencing and annotation.</title>
        <authorList>
            <consortium name="The Broad Institute Genomics Platform"/>
            <consortium name="The Broad Institute Genome Sequencing Center for Infectious Disease"/>
            <person name="Wu L."/>
            <person name="Ma J."/>
        </authorList>
    </citation>
    <scope>NUCLEOTIDE SEQUENCE [LARGE SCALE GENOMIC DNA]</scope>
    <source>
        <strain evidence="3">NBRC 106593</strain>
    </source>
</reference>
<dbReference type="Proteomes" id="UP001596356">
    <property type="component" value="Unassembled WGS sequence"/>
</dbReference>
<accession>A0ABW2APN4</accession>
<gene>
    <name evidence="2" type="ORF">ACFQBT_03660</name>
</gene>
<sequence length="65" mass="6994">MRTTVTVDDELIKKAAALTGVHERSTLIRDGLRTLVRVESARRLAALGGTDPSATPGPRRRPSAQ</sequence>
<evidence type="ECO:0000313" key="3">
    <source>
        <dbReference type="Proteomes" id="UP001596356"/>
    </source>
</evidence>
<keyword evidence="3" id="KW-1185">Reference proteome</keyword>
<comment type="caution">
    <text evidence="2">The sequence shown here is derived from an EMBL/GenBank/DDBJ whole genome shotgun (WGS) entry which is preliminary data.</text>
</comment>
<dbReference type="RefSeq" id="WP_377820461.1">
    <property type="nucleotide sequence ID" value="NZ_JBHSWJ010000002.1"/>
</dbReference>
<evidence type="ECO:0000256" key="1">
    <source>
        <dbReference type="SAM" id="MobiDB-lite"/>
    </source>
</evidence>